<evidence type="ECO:0008006" key="3">
    <source>
        <dbReference type="Google" id="ProtNLM"/>
    </source>
</evidence>
<feature type="non-terminal residue" evidence="1">
    <location>
        <position position="176"/>
    </location>
</feature>
<dbReference type="InterPro" id="IPR036129">
    <property type="entry name" value="Glycerate_kinase_sf"/>
</dbReference>
<proteinExistence type="predicted"/>
<name>A0A7R9MVE4_9ACAR</name>
<sequence length="176" mass="17773">MLSALGAVLTDSTGCRLSFGGLGLAVIEKVDMREMRPLPAHGVEVLTDTTATLFGPTGAASVFGPQKGASPAMVASLDAALARFADRVGRIDPSVPGTGAAGGTGFGLLAWGASLVSGAEAVADLTGLSEAITRMDVVITGEGRYDETSSAGKLVGSMLNRCRKHDVRSVVIAGQL</sequence>
<dbReference type="PANTHER" id="PTHR21599">
    <property type="entry name" value="GLYCERATE KINASE"/>
    <property type="match status" value="1"/>
</dbReference>
<dbReference type="OrthoDB" id="10064629at2759"/>
<dbReference type="EMBL" id="CAJPVJ010054895">
    <property type="protein sequence ID" value="CAG2183555.1"/>
    <property type="molecule type" value="Genomic_DNA"/>
</dbReference>
<keyword evidence="2" id="KW-1185">Reference proteome</keyword>
<gene>
    <name evidence="1" type="ORF">ONB1V03_LOCUS22975</name>
</gene>
<dbReference type="EMBL" id="OC969720">
    <property type="protein sequence ID" value="CAD7666619.1"/>
    <property type="molecule type" value="Genomic_DNA"/>
</dbReference>
<dbReference type="InterPro" id="IPR004381">
    <property type="entry name" value="Glycerate_kinase"/>
</dbReference>
<dbReference type="Pfam" id="PF02595">
    <property type="entry name" value="Gly_kinase"/>
    <property type="match status" value="1"/>
</dbReference>
<evidence type="ECO:0000313" key="2">
    <source>
        <dbReference type="Proteomes" id="UP000728032"/>
    </source>
</evidence>
<organism evidence="1">
    <name type="scientific">Oppiella nova</name>
    <dbReference type="NCBI Taxonomy" id="334625"/>
    <lineage>
        <taxon>Eukaryota</taxon>
        <taxon>Metazoa</taxon>
        <taxon>Ecdysozoa</taxon>
        <taxon>Arthropoda</taxon>
        <taxon>Chelicerata</taxon>
        <taxon>Arachnida</taxon>
        <taxon>Acari</taxon>
        <taxon>Acariformes</taxon>
        <taxon>Sarcoptiformes</taxon>
        <taxon>Oribatida</taxon>
        <taxon>Brachypylina</taxon>
        <taxon>Oppioidea</taxon>
        <taxon>Oppiidae</taxon>
        <taxon>Oppiella</taxon>
    </lineage>
</organism>
<dbReference type="PANTHER" id="PTHR21599:SF0">
    <property type="entry name" value="GLYCERATE KINASE"/>
    <property type="match status" value="1"/>
</dbReference>
<dbReference type="GO" id="GO:0008887">
    <property type="term" value="F:glycerate kinase activity"/>
    <property type="evidence" value="ECO:0007669"/>
    <property type="project" value="InterPro"/>
</dbReference>
<dbReference type="Gene3D" id="3.90.1510.10">
    <property type="entry name" value="Glycerate kinase, domain 2"/>
    <property type="match status" value="1"/>
</dbReference>
<dbReference type="InterPro" id="IPR018193">
    <property type="entry name" value="Glyc_kinase_flavodox-like_fold"/>
</dbReference>
<dbReference type="SUPFAM" id="SSF110738">
    <property type="entry name" value="Glycerate kinase I"/>
    <property type="match status" value="1"/>
</dbReference>
<dbReference type="Proteomes" id="UP000728032">
    <property type="component" value="Unassembled WGS sequence"/>
</dbReference>
<dbReference type="GO" id="GO:0031388">
    <property type="term" value="P:organic acid phosphorylation"/>
    <property type="evidence" value="ECO:0007669"/>
    <property type="project" value="InterPro"/>
</dbReference>
<dbReference type="AlphaFoldDB" id="A0A7R9MVE4"/>
<reference evidence="1" key="1">
    <citation type="submission" date="2020-11" db="EMBL/GenBank/DDBJ databases">
        <authorList>
            <person name="Tran Van P."/>
        </authorList>
    </citation>
    <scope>NUCLEOTIDE SEQUENCE</scope>
</reference>
<evidence type="ECO:0000313" key="1">
    <source>
        <dbReference type="EMBL" id="CAD7666619.1"/>
    </source>
</evidence>
<accession>A0A7R9MVE4</accession>
<protein>
    <recommendedName>
        <fullName evidence="3">Glycerate kinase</fullName>
    </recommendedName>
</protein>